<comment type="caution">
    <text evidence="1">The sequence shown here is derived from an EMBL/GenBank/DDBJ whole genome shotgun (WGS) entry which is preliminary data.</text>
</comment>
<accession>A0A917HPY9</accession>
<evidence type="ECO:0000313" key="1">
    <source>
        <dbReference type="EMBL" id="GGG86666.1"/>
    </source>
</evidence>
<gene>
    <name evidence="1" type="ORF">GCM10011585_33300</name>
</gene>
<name>A0A917HPY9_9BACT</name>
<organism evidence="1 2">
    <name type="scientific">Edaphobacter dinghuensis</name>
    <dbReference type="NCBI Taxonomy" id="1560005"/>
    <lineage>
        <taxon>Bacteria</taxon>
        <taxon>Pseudomonadati</taxon>
        <taxon>Acidobacteriota</taxon>
        <taxon>Terriglobia</taxon>
        <taxon>Terriglobales</taxon>
        <taxon>Acidobacteriaceae</taxon>
        <taxon>Edaphobacter</taxon>
    </lineage>
</organism>
<dbReference type="AlphaFoldDB" id="A0A917HPY9"/>
<evidence type="ECO:0000313" key="2">
    <source>
        <dbReference type="Proteomes" id="UP000647241"/>
    </source>
</evidence>
<protein>
    <submittedName>
        <fullName evidence="1">Uncharacterized protein</fullName>
    </submittedName>
</protein>
<dbReference type="EMBL" id="BMGT01000004">
    <property type="protein sequence ID" value="GGG86666.1"/>
    <property type="molecule type" value="Genomic_DNA"/>
</dbReference>
<reference evidence="1" key="1">
    <citation type="journal article" date="2014" name="Int. J. Syst. Evol. Microbiol.">
        <title>Complete genome sequence of Corynebacterium casei LMG S-19264T (=DSM 44701T), isolated from a smear-ripened cheese.</title>
        <authorList>
            <consortium name="US DOE Joint Genome Institute (JGI-PGF)"/>
            <person name="Walter F."/>
            <person name="Albersmeier A."/>
            <person name="Kalinowski J."/>
            <person name="Ruckert C."/>
        </authorList>
    </citation>
    <scope>NUCLEOTIDE SEQUENCE</scope>
    <source>
        <strain evidence="1">CGMCC 1.12997</strain>
    </source>
</reference>
<dbReference type="RefSeq" id="WP_188555375.1">
    <property type="nucleotide sequence ID" value="NZ_BMGT01000004.1"/>
</dbReference>
<dbReference type="Proteomes" id="UP000647241">
    <property type="component" value="Unassembled WGS sequence"/>
</dbReference>
<reference evidence="1" key="2">
    <citation type="submission" date="2020-09" db="EMBL/GenBank/DDBJ databases">
        <authorList>
            <person name="Sun Q."/>
            <person name="Zhou Y."/>
        </authorList>
    </citation>
    <scope>NUCLEOTIDE SEQUENCE</scope>
    <source>
        <strain evidence="1">CGMCC 1.12997</strain>
    </source>
</reference>
<sequence length="93" mass="10246">MIPSEAAFGGYAETIIKDPEEYDCLEVHGVVEEPDGSGGTVCEVNDETPQFFSVYAHLKLGSVNCIGDFHTREDALAYAESVSNKYNWPVHTF</sequence>
<proteinExistence type="predicted"/>
<keyword evidence="2" id="KW-1185">Reference proteome</keyword>